<accession>A0AAV4AFN5</accession>
<keyword evidence="1" id="KW-0472">Membrane</keyword>
<reference evidence="2 3" key="1">
    <citation type="journal article" date="2021" name="Elife">
        <title>Chloroplast acquisition without the gene transfer in kleptoplastic sea slugs, Plakobranchus ocellatus.</title>
        <authorList>
            <person name="Maeda T."/>
            <person name="Takahashi S."/>
            <person name="Yoshida T."/>
            <person name="Shimamura S."/>
            <person name="Takaki Y."/>
            <person name="Nagai Y."/>
            <person name="Toyoda A."/>
            <person name="Suzuki Y."/>
            <person name="Arimoto A."/>
            <person name="Ishii H."/>
            <person name="Satoh N."/>
            <person name="Nishiyama T."/>
            <person name="Hasebe M."/>
            <person name="Maruyama T."/>
            <person name="Minagawa J."/>
            <person name="Obokata J."/>
            <person name="Shigenobu S."/>
        </authorList>
    </citation>
    <scope>NUCLEOTIDE SEQUENCE [LARGE SCALE GENOMIC DNA]</scope>
</reference>
<dbReference type="AlphaFoldDB" id="A0AAV4AFN5"/>
<evidence type="ECO:0000256" key="1">
    <source>
        <dbReference type="SAM" id="Phobius"/>
    </source>
</evidence>
<comment type="caution">
    <text evidence="2">The sequence shown here is derived from an EMBL/GenBank/DDBJ whole genome shotgun (WGS) entry which is preliminary data.</text>
</comment>
<protein>
    <submittedName>
        <fullName evidence="2">Uncharacterized protein</fullName>
    </submittedName>
</protein>
<gene>
    <name evidence="2" type="ORF">PoB_003174900</name>
</gene>
<sequence length="104" mass="10980">MEDLEAVPSSHAKLSGLVGYGILEIVFLQGTGYSISAVALCCAFYQRQPPPMILVKKAPQVATNHDIVKSAPQVATTHDIVKTAAQVVTTHDIGEASTTGSHHL</sequence>
<dbReference type="EMBL" id="BLXT01003747">
    <property type="protein sequence ID" value="GFO05244.1"/>
    <property type="molecule type" value="Genomic_DNA"/>
</dbReference>
<keyword evidence="3" id="KW-1185">Reference proteome</keyword>
<evidence type="ECO:0000313" key="2">
    <source>
        <dbReference type="EMBL" id="GFO05244.1"/>
    </source>
</evidence>
<name>A0AAV4AFN5_9GAST</name>
<dbReference type="Proteomes" id="UP000735302">
    <property type="component" value="Unassembled WGS sequence"/>
</dbReference>
<evidence type="ECO:0000313" key="3">
    <source>
        <dbReference type="Proteomes" id="UP000735302"/>
    </source>
</evidence>
<organism evidence="2 3">
    <name type="scientific">Plakobranchus ocellatus</name>
    <dbReference type="NCBI Taxonomy" id="259542"/>
    <lineage>
        <taxon>Eukaryota</taxon>
        <taxon>Metazoa</taxon>
        <taxon>Spiralia</taxon>
        <taxon>Lophotrochozoa</taxon>
        <taxon>Mollusca</taxon>
        <taxon>Gastropoda</taxon>
        <taxon>Heterobranchia</taxon>
        <taxon>Euthyneura</taxon>
        <taxon>Panpulmonata</taxon>
        <taxon>Sacoglossa</taxon>
        <taxon>Placobranchoidea</taxon>
        <taxon>Plakobranchidae</taxon>
        <taxon>Plakobranchus</taxon>
    </lineage>
</organism>
<keyword evidence="1" id="KW-0812">Transmembrane</keyword>
<feature type="transmembrane region" description="Helical" evidence="1">
    <location>
        <begin position="20"/>
        <end position="45"/>
    </location>
</feature>
<keyword evidence="1" id="KW-1133">Transmembrane helix</keyword>
<proteinExistence type="predicted"/>